<evidence type="ECO:0000256" key="2">
    <source>
        <dbReference type="ARBA" id="ARBA00004141"/>
    </source>
</evidence>
<evidence type="ECO:0000313" key="13">
    <source>
        <dbReference type="EMBL" id="KAJ7783699.1"/>
    </source>
</evidence>
<dbReference type="PANTHER" id="PTHR22936">
    <property type="entry name" value="RHOMBOID-RELATED"/>
    <property type="match status" value="1"/>
</dbReference>
<evidence type="ECO:0000256" key="4">
    <source>
        <dbReference type="ARBA" id="ARBA00022670"/>
    </source>
</evidence>
<evidence type="ECO:0000256" key="5">
    <source>
        <dbReference type="ARBA" id="ARBA00022692"/>
    </source>
</evidence>
<dbReference type="SUPFAM" id="SSF144091">
    <property type="entry name" value="Rhomboid-like"/>
    <property type="match status" value="1"/>
</dbReference>
<dbReference type="Gene3D" id="1.20.1540.10">
    <property type="entry name" value="Rhomboid-like"/>
    <property type="match status" value="1"/>
</dbReference>
<dbReference type="Proteomes" id="UP001215280">
    <property type="component" value="Unassembled WGS sequence"/>
</dbReference>
<feature type="transmembrane region" description="Helical" evidence="10">
    <location>
        <begin position="254"/>
        <end position="277"/>
    </location>
</feature>
<dbReference type="GO" id="GO:0004252">
    <property type="term" value="F:serine-type endopeptidase activity"/>
    <property type="evidence" value="ECO:0007669"/>
    <property type="project" value="InterPro"/>
</dbReference>
<feature type="transmembrane region" description="Helical" evidence="10">
    <location>
        <begin position="148"/>
        <end position="168"/>
    </location>
</feature>
<evidence type="ECO:0000256" key="8">
    <source>
        <dbReference type="ARBA" id="ARBA00022989"/>
    </source>
</evidence>
<dbReference type="EC" id="3.4.21.105" evidence="10"/>
<accession>A0AAD7KFQ0</accession>
<dbReference type="AlphaFoldDB" id="A0AAD7KFQ0"/>
<evidence type="ECO:0000256" key="6">
    <source>
        <dbReference type="ARBA" id="ARBA00022801"/>
    </source>
</evidence>
<protein>
    <recommendedName>
        <fullName evidence="10">Rhomboid-type serine protease</fullName>
        <ecNumber evidence="10">3.4.21.105</ecNumber>
    </recommendedName>
</protein>
<comment type="catalytic activity">
    <reaction evidence="1 10">
        <text>Cleaves type-1 transmembrane domains using a catalytic dyad composed of serine and histidine that are contributed by different transmembrane domains.</text>
        <dbReference type="EC" id="3.4.21.105"/>
    </reaction>
</comment>
<proteinExistence type="inferred from homology"/>
<comment type="caution">
    <text evidence="13">The sequence shown here is derived from an EMBL/GenBank/DDBJ whole genome shotgun (WGS) entry which is preliminary data.</text>
</comment>
<keyword evidence="7 10" id="KW-0720">Serine protease</keyword>
<dbReference type="Pfam" id="PF01694">
    <property type="entry name" value="Rhomboid"/>
    <property type="match status" value="1"/>
</dbReference>
<keyword evidence="6 10" id="KW-0378">Hydrolase</keyword>
<dbReference type="InterPro" id="IPR035952">
    <property type="entry name" value="Rhomboid-like_sf"/>
</dbReference>
<evidence type="ECO:0000256" key="7">
    <source>
        <dbReference type="ARBA" id="ARBA00022825"/>
    </source>
</evidence>
<keyword evidence="8 10" id="KW-1133">Transmembrane helix</keyword>
<keyword evidence="5 10" id="KW-0812">Transmembrane</keyword>
<keyword evidence="4 10" id="KW-0645">Protease</keyword>
<dbReference type="InterPro" id="IPR002610">
    <property type="entry name" value="Peptidase_S54_rhomboid-like"/>
</dbReference>
<evidence type="ECO:0000256" key="3">
    <source>
        <dbReference type="ARBA" id="ARBA00009045"/>
    </source>
</evidence>
<feature type="transmembrane region" description="Helical" evidence="10">
    <location>
        <begin position="347"/>
        <end position="363"/>
    </location>
</feature>
<dbReference type="PANTHER" id="PTHR22936:SF69">
    <property type="entry name" value="RHOMBOID-LIKE PROTEIN"/>
    <property type="match status" value="1"/>
</dbReference>
<evidence type="ECO:0000256" key="1">
    <source>
        <dbReference type="ARBA" id="ARBA00000156"/>
    </source>
</evidence>
<dbReference type="GO" id="GO:0016020">
    <property type="term" value="C:membrane"/>
    <property type="evidence" value="ECO:0007669"/>
    <property type="project" value="UniProtKB-SubCell"/>
</dbReference>
<keyword evidence="9 10" id="KW-0472">Membrane</keyword>
<feature type="transmembrane region" description="Helical" evidence="10">
    <location>
        <begin position="289"/>
        <end position="310"/>
    </location>
</feature>
<sequence>MAAPYDHYAYRAAQTTDFGAHHPHAYTGDEPIPEDEGFNPASMPEKSVAFEEEGYTNVQAEGGYNTPMHGDLEASDASLVRNAADVGKGYQDLEYSDPYDSERAKPVAEKASSPLAHFLEGVAPGMLDKSTLQQRIDNKKRGIGRQRYPFVVWLLTVIMSAVFIYELVENDKAQGTPVSFHPAVNYMLGPSSTTLINVGARFPPCMKYVDTVPPTTEIGCLNNTANPATEICTIEEICGFGGFSESNPNQWFRFITPIFLHAGFVHIILNMLAQLTVSAQVEREMGSGGFFITYFAAGIFGNVLGANFALVGRPSIGASGAIFGTVAVTWVDLFAHWKYHYRPVRKLVLMTIELIVGVAVGYIPYVDNFAHLGGFVMALFVGTIFYPVISVTKRHRIIMTAARIAAIPVAVVLFVVLIRNFYTSDPYAACEGCRYLSCFPTSSNGYCKGTGLTSSSGSI</sequence>
<organism evidence="13 14">
    <name type="scientific">Mycena maculata</name>
    <dbReference type="NCBI Taxonomy" id="230809"/>
    <lineage>
        <taxon>Eukaryota</taxon>
        <taxon>Fungi</taxon>
        <taxon>Dikarya</taxon>
        <taxon>Basidiomycota</taxon>
        <taxon>Agaricomycotina</taxon>
        <taxon>Agaricomycetes</taxon>
        <taxon>Agaricomycetidae</taxon>
        <taxon>Agaricales</taxon>
        <taxon>Marasmiineae</taxon>
        <taxon>Mycenaceae</taxon>
        <taxon>Mycena</taxon>
    </lineage>
</organism>
<evidence type="ECO:0000256" key="9">
    <source>
        <dbReference type="ARBA" id="ARBA00023136"/>
    </source>
</evidence>
<keyword evidence="14" id="KW-1185">Reference proteome</keyword>
<evidence type="ECO:0000259" key="12">
    <source>
        <dbReference type="Pfam" id="PF01694"/>
    </source>
</evidence>
<comment type="function">
    <text evidence="10">Serine protease involved in intramembrane proteolysis.</text>
</comment>
<evidence type="ECO:0000256" key="10">
    <source>
        <dbReference type="RuleBase" id="RU362115"/>
    </source>
</evidence>
<dbReference type="InterPro" id="IPR022764">
    <property type="entry name" value="Peptidase_S54_rhomboid_dom"/>
</dbReference>
<comment type="similarity">
    <text evidence="3 10">Belongs to the peptidase S54 family.</text>
</comment>
<evidence type="ECO:0000313" key="14">
    <source>
        <dbReference type="Proteomes" id="UP001215280"/>
    </source>
</evidence>
<gene>
    <name evidence="13" type="ORF">DFH07DRAFT_788831</name>
</gene>
<dbReference type="GO" id="GO:0006508">
    <property type="term" value="P:proteolysis"/>
    <property type="evidence" value="ECO:0007669"/>
    <property type="project" value="UniProtKB-KW"/>
</dbReference>
<feature type="region of interest" description="Disordered" evidence="11">
    <location>
        <begin position="20"/>
        <end position="42"/>
    </location>
</feature>
<feature type="domain" description="Peptidase S54 rhomboid" evidence="12">
    <location>
        <begin position="249"/>
        <end position="386"/>
    </location>
</feature>
<feature type="transmembrane region" description="Helical" evidence="10">
    <location>
        <begin position="401"/>
        <end position="422"/>
    </location>
</feature>
<reference evidence="13" key="1">
    <citation type="submission" date="2023-03" db="EMBL/GenBank/DDBJ databases">
        <title>Massive genome expansion in bonnet fungi (Mycena s.s.) driven by repeated elements and novel gene families across ecological guilds.</title>
        <authorList>
            <consortium name="Lawrence Berkeley National Laboratory"/>
            <person name="Harder C.B."/>
            <person name="Miyauchi S."/>
            <person name="Viragh M."/>
            <person name="Kuo A."/>
            <person name="Thoen E."/>
            <person name="Andreopoulos B."/>
            <person name="Lu D."/>
            <person name="Skrede I."/>
            <person name="Drula E."/>
            <person name="Henrissat B."/>
            <person name="Morin E."/>
            <person name="Kohler A."/>
            <person name="Barry K."/>
            <person name="LaButti K."/>
            <person name="Morin E."/>
            <person name="Salamov A."/>
            <person name="Lipzen A."/>
            <person name="Mereny Z."/>
            <person name="Hegedus B."/>
            <person name="Baldrian P."/>
            <person name="Stursova M."/>
            <person name="Weitz H."/>
            <person name="Taylor A."/>
            <person name="Grigoriev I.V."/>
            <person name="Nagy L.G."/>
            <person name="Martin F."/>
            <person name="Kauserud H."/>
        </authorList>
    </citation>
    <scope>NUCLEOTIDE SEQUENCE</scope>
    <source>
        <strain evidence="13">CBHHK188m</strain>
    </source>
</reference>
<dbReference type="EMBL" id="JARJLG010000002">
    <property type="protein sequence ID" value="KAJ7783699.1"/>
    <property type="molecule type" value="Genomic_DNA"/>
</dbReference>
<feature type="transmembrane region" description="Helical" evidence="10">
    <location>
        <begin position="369"/>
        <end position="389"/>
    </location>
</feature>
<comment type="subcellular location">
    <subcellularLocation>
        <location evidence="2 10">Membrane</location>
        <topology evidence="2 10">Multi-pass membrane protein</topology>
    </subcellularLocation>
</comment>
<evidence type="ECO:0000256" key="11">
    <source>
        <dbReference type="SAM" id="MobiDB-lite"/>
    </source>
</evidence>
<name>A0AAD7KFQ0_9AGAR</name>
<feature type="transmembrane region" description="Helical" evidence="10">
    <location>
        <begin position="316"/>
        <end position="335"/>
    </location>
</feature>